<feature type="transmembrane region" description="Helical" evidence="6">
    <location>
        <begin position="64"/>
        <end position="82"/>
    </location>
</feature>
<keyword evidence="3 6" id="KW-0812">Transmembrane</keyword>
<dbReference type="OMA" id="GESYWML"/>
<feature type="transmembrane region" description="Helical" evidence="6">
    <location>
        <begin position="35"/>
        <end position="58"/>
    </location>
</feature>
<dbReference type="EMBL" id="KB203854">
    <property type="protein sequence ID" value="ESO82718.1"/>
    <property type="molecule type" value="Genomic_DNA"/>
</dbReference>
<dbReference type="GO" id="GO:0043195">
    <property type="term" value="C:terminal bouton"/>
    <property type="evidence" value="ECO:0007669"/>
    <property type="project" value="TreeGrafter"/>
</dbReference>
<evidence type="ECO:0000259" key="7">
    <source>
        <dbReference type="PROSITE" id="PS50850"/>
    </source>
</evidence>
<feature type="domain" description="Major facilitator superfamily (MFS) profile" evidence="7">
    <location>
        <begin position="1"/>
        <end position="352"/>
    </location>
</feature>
<feature type="transmembrane region" description="Helical" evidence="6">
    <location>
        <begin position="296"/>
        <end position="316"/>
    </location>
</feature>
<feature type="transmembrane region" description="Helical" evidence="6">
    <location>
        <begin position="328"/>
        <end position="350"/>
    </location>
</feature>
<dbReference type="STRING" id="225164.V3YXC0"/>
<keyword evidence="9" id="KW-1185">Reference proteome</keyword>
<evidence type="ECO:0000256" key="5">
    <source>
        <dbReference type="ARBA" id="ARBA00023136"/>
    </source>
</evidence>
<organism evidence="8 9">
    <name type="scientific">Lottia gigantea</name>
    <name type="common">Giant owl limpet</name>
    <dbReference type="NCBI Taxonomy" id="225164"/>
    <lineage>
        <taxon>Eukaryota</taxon>
        <taxon>Metazoa</taxon>
        <taxon>Spiralia</taxon>
        <taxon>Lophotrochozoa</taxon>
        <taxon>Mollusca</taxon>
        <taxon>Gastropoda</taxon>
        <taxon>Patellogastropoda</taxon>
        <taxon>Lottioidea</taxon>
        <taxon>Lottiidae</taxon>
        <taxon>Lottia</taxon>
    </lineage>
</organism>
<feature type="transmembrane region" description="Helical" evidence="6">
    <location>
        <begin position="6"/>
        <end position="23"/>
    </location>
</feature>
<dbReference type="PANTHER" id="PTHR23506">
    <property type="entry name" value="GH10249P"/>
    <property type="match status" value="1"/>
</dbReference>
<dbReference type="GO" id="GO:0030672">
    <property type="term" value="C:synaptic vesicle membrane"/>
    <property type="evidence" value="ECO:0007669"/>
    <property type="project" value="TreeGrafter"/>
</dbReference>
<dbReference type="InterPro" id="IPR011701">
    <property type="entry name" value="MFS"/>
</dbReference>
<proteinExistence type="predicted"/>
<keyword evidence="5 6" id="KW-0472">Membrane</keyword>
<dbReference type="InterPro" id="IPR050930">
    <property type="entry name" value="MFS_Vesicular_Transporter"/>
</dbReference>
<keyword evidence="2" id="KW-0813">Transport</keyword>
<evidence type="ECO:0000256" key="3">
    <source>
        <dbReference type="ARBA" id="ARBA00022692"/>
    </source>
</evidence>
<dbReference type="GO" id="GO:0005335">
    <property type="term" value="F:serotonin:sodium:chloride symporter activity"/>
    <property type="evidence" value="ECO:0007669"/>
    <property type="project" value="TreeGrafter"/>
</dbReference>
<sequence>ENSKVGWLLSSKAIVQLIANPFISPLAGRFGYQCLLFAGTTIILVSTLVFAFSVYYIPLFIARSVQGLGSAALAIGGMSIVAERYPDDKQRSKAMGVAMGGSATGILVGYPFGGFMYTFVGKVAPFCIIAVFIALDLVMFPYKTIIIAFFNLQREKKTTSLLKLLQDPYILVISGSIMLTSMAMAVIEPTVPLWIMQTMNAEKWQIGLVFLPDSIGYLIGTNFFGVTARNIGRWITTIVCMVMISLCLICVSLNYNILWLGWLYIPTAVLIILLIGATDAALMPMLALLVDTRHDAFYGSVYAIAQLSVCLAYSVGPSVAGQLVKIVGFPWLIRGLGIISILYTPLCILLRKVPIPSE</sequence>
<evidence type="ECO:0000313" key="8">
    <source>
        <dbReference type="EMBL" id="ESO82718.1"/>
    </source>
</evidence>
<keyword evidence="4 6" id="KW-1133">Transmembrane helix</keyword>
<protein>
    <recommendedName>
        <fullName evidence="7">Major facilitator superfamily (MFS) profile domain-containing protein</fullName>
    </recommendedName>
</protein>
<dbReference type="OrthoDB" id="5086884at2759"/>
<reference evidence="8 9" key="1">
    <citation type="journal article" date="2013" name="Nature">
        <title>Insights into bilaterian evolution from three spiralian genomes.</title>
        <authorList>
            <person name="Simakov O."/>
            <person name="Marletaz F."/>
            <person name="Cho S.J."/>
            <person name="Edsinger-Gonzales E."/>
            <person name="Havlak P."/>
            <person name="Hellsten U."/>
            <person name="Kuo D.H."/>
            <person name="Larsson T."/>
            <person name="Lv J."/>
            <person name="Arendt D."/>
            <person name="Savage R."/>
            <person name="Osoegawa K."/>
            <person name="de Jong P."/>
            <person name="Grimwood J."/>
            <person name="Chapman J.A."/>
            <person name="Shapiro H."/>
            <person name="Aerts A."/>
            <person name="Otillar R.P."/>
            <person name="Terry A.Y."/>
            <person name="Boore J.L."/>
            <person name="Grigoriev I.V."/>
            <person name="Lindberg D.R."/>
            <person name="Seaver E.C."/>
            <person name="Weisblat D.A."/>
            <person name="Putnam N.H."/>
            <person name="Rokhsar D.S."/>
        </authorList>
    </citation>
    <scope>NUCLEOTIDE SEQUENCE [LARGE SCALE GENOMIC DNA]</scope>
</reference>
<name>V3YXC0_LOTGI</name>
<dbReference type="GO" id="GO:0015842">
    <property type="term" value="P:aminergic neurotransmitter loading into synaptic vesicle"/>
    <property type="evidence" value="ECO:0007669"/>
    <property type="project" value="TreeGrafter"/>
</dbReference>
<feature type="transmembrane region" description="Helical" evidence="6">
    <location>
        <begin position="234"/>
        <end position="257"/>
    </location>
</feature>
<dbReference type="PANTHER" id="PTHR23506:SF4">
    <property type="entry name" value="PORTABELLA"/>
    <property type="match status" value="1"/>
</dbReference>
<evidence type="ECO:0000256" key="6">
    <source>
        <dbReference type="SAM" id="Phobius"/>
    </source>
</evidence>
<comment type="subcellular location">
    <subcellularLocation>
        <location evidence="1">Membrane</location>
        <topology evidence="1">Multi-pass membrane protein</topology>
    </subcellularLocation>
</comment>
<dbReference type="GeneID" id="20252531"/>
<dbReference type="HOGENOM" id="CLU_001265_10_9_1"/>
<evidence type="ECO:0000256" key="2">
    <source>
        <dbReference type="ARBA" id="ARBA00022448"/>
    </source>
</evidence>
<feature type="transmembrane region" description="Helical" evidence="6">
    <location>
        <begin position="123"/>
        <end position="149"/>
    </location>
</feature>
<evidence type="ECO:0000256" key="1">
    <source>
        <dbReference type="ARBA" id="ARBA00004141"/>
    </source>
</evidence>
<feature type="transmembrane region" description="Helical" evidence="6">
    <location>
        <begin position="94"/>
        <end position="117"/>
    </location>
</feature>
<dbReference type="KEGG" id="lgi:LOTGIDRAFT_82249"/>
<evidence type="ECO:0000313" key="9">
    <source>
        <dbReference type="Proteomes" id="UP000030746"/>
    </source>
</evidence>
<dbReference type="Proteomes" id="UP000030746">
    <property type="component" value="Unassembled WGS sequence"/>
</dbReference>
<feature type="non-terminal residue" evidence="8">
    <location>
        <position position="358"/>
    </location>
</feature>
<dbReference type="InterPro" id="IPR020846">
    <property type="entry name" value="MFS_dom"/>
</dbReference>
<dbReference type="Gene3D" id="1.20.1250.20">
    <property type="entry name" value="MFS general substrate transporter like domains"/>
    <property type="match status" value="2"/>
</dbReference>
<dbReference type="InterPro" id="IPR036259">
    <property type="entry name" value="MFS_trans_sf"/>
</dbReference>
<dbReference type="Pfam" id="PF07690">
    <property type="entry name" value="MFS_1"/>
    <property type="match status" value="1"/>
</dbReference>
<feature type="transmembrane region" description="Helical" evidence="6">
    <location>
        <begin position="263"/>
        <end position="289"/>
    </location>
</feature>
<accession>V3YXC0</accession>
<dbReference type="SUPFAM" id="SSF103473">
    <property type="entry name" value="MFS general substrate transporter"/>
    <property type="match status" value="1"/>
</dbReference>
<evidence type="ECO:0000256" key="4">
    <source>
        <dbReference type="ARBA" id="ARBA00022989"/>
    </source>
</evidence>
<dbReference type="RefSeq" id="XP_009066407.1">
    <property type="nucleotide sequence ID" value="XM_009068159.1"/>
</dbReference>
<feature type="transmembrane region" description="Helical" evidence="6">
    <location>
        <begin position="169"/>
        <end position="187"/>
    </location>
</feature>
<gene>
    <name evidence="8" type="ORF">LOTGIDRAFT_82249</name>
</gene>
<dbReference type="PROSITE" id="PS50850">
    <property type="entry name" value="MFS"/>
    <property type="match status" value="1"/>
</dbReference>
<feature type="transmembrane region" description="Helical" evidence="6">
    <location>
        <begin position="207"/>
        <end position="227"/>
    </location>
</feature>
<dbReference type="CTD" id="20252531"/>
<feature type="non-terminal residue" evidence="8">
    <location>
        <position position="1"/>
    </location>
</feature>
<dbReference type="AlphaFoldDB" id="V3YXC0"/>